<dbReference type="EMBL" id="JAPDPJ010000015">
    <property type="protein sequence ID" value="MCW3786525.1"/>
    <property type="molecule type" value="Genomic_DNA"/>
</dbReference>
<reference evidence="1" key="1">
    <citation type="submission" date="2022-10" db="EMBL/GenBank/DDBJ databases">
        <authorList>
            <person name="Yu W.X."/>
        </authorList>
    </citation>
    <scope>NUCLEOTIDE SEQUENCE</scope>
    <source>
        <strain evidence="1">AAT</strain>
    </source>
</reference>
<evidence type="ECO:0000313" key="2">
    <source>
        <dbReference type="Proteomes" id="UP001209229"/>
    </source>
</evidence>
<organism evidence="1 2">
    <name type="scientific">Plebeiibacterium sediminum</name>
    <dbReference type="NCBI Taxonomy" id="2992112"/>
    <lineage>
        <taxon>Bacteria</taxon>
        <taxon>Pseudomonadati</taxon>
        <taxon>Bacteroidota</taxon>
        <taxon>Bacteroidia</taxon>
        <taxon>Marinilabiliales</taxon>
        <taxon>Marinilabiliaceae</taxon>
        <taxon>Plebeiibacterium</taxon>
    </lineage>
</organism>
<evidence type="ECO:0000313" key="1">
    <source>
        <dbReference type="EMBL" id="MCW3786525.1"/>
    </source>
</evidence>
<accession>A0AAE3SEM1</accession>
<proteinExistence type="predicted"/>
<sequence length="164" mass="19318">MKQIIYISIFLFLYFTGSTHIKNNPDESKEIKLIRFDKLSEENLFNFVDSLIYKVVMYDSSFVDSTYLQNLDSREIASLKKRIELGYKTNPEPMILLNAHSVENKEILKKFKMTDVLKIKYLTTEQASPNYGYHALNGVIDISVRKKKFKKEWKIHLKELLLKA</sequence>
<dbReference type="Proteomes" id="UP001209229">
    <property type="component" value="Unassembled WGS sequence"/>
</dbReference>
<dbReference type="AlphaFoldDB" id="A0AAE3SEM1"/>
<keyword evidence="2" id="KW-1185">Reference proteome</keyword>
<gene>
    <name evidence="1" type="ORF">OM075_08605</name>
</gene>
<protein>
    <submittedName>
        <fullName evidence="1">Uncharacterized protein</fullName>
    </submittedName>
</protein>
<comment type="caution">
    <text evidence="1">The sequence shown here is derived from an EMBL/GenBank/DDBJ whole genome shotgun (WGS) entry which is preliminary data.</text>
</comment>
<dbReference type="RefSeq" id="WP_301190090.1">
    <property type="nucleotide sequence ID" value="NZ_JAPDPJ010000015.1"/>
</dbReference>
<name>A0AAE3SEM1_9BACT</name>